<feature type="transmembrane region" description="Helical" evidence="1">
    <location>
        <begin position="176"/>
        <end position="194"/>
    </location>
</feature>
<feature type="transmembrane region" description="Helical" evidence="1">
    <location>
        <begin position="201"/>
        <end position="218"/>
    </location>
</feature>
<dbReference type="AlphaFoldDB" id="A0A1R4EXZ8"/>
<dbReference type="Proteomes" id="UP000195787">
    <property type="component" value="Unassembled WGS sequence"/>
</dbReference>
<name>A0A1R4EXZ8_9MICO</name>
<keyword evidence="1" id="KW-1133">Transmembrane helix</keyword>
<accession>A0A1R4EXZ8</accession>
<proteinExistence type="predicted"/>
<dbReference type="GeneID" id="303171884"/>
<organism evidence="2 3">
    <name type="scientific">Agrococcus casei LMG 22410</name>
    <dbReference type="NCBI Taxonomy" id="1255656"/>
    <lineage>
        <taxon>Bacteria</taxon>
        <taxon>Bacillati</taxon>
        <taxon>Actinomycetota</taxon>
        <taxon>Actinomycetes</taxon>
        <taxon>Micrococcales</taxon>
        <taxon>Microbacteriaceae</taxon>
        <taxon>Agrococcus</taxon>
    </lineage>
</organism>
<keyword evidence="1" id="KW-0472">Membrane</keyword>
<evidence type="ECO:0000256" key="1">
    <source>
        <dbReference type="SAM" id="Phobius"/>
    </source>
</evidence>
<sequence>MARERVLIVTARPSDPEGLAALVRAVADAKSWPSVLVVSADGPDDELVSLLAAQGGQTTVADAQLPVDEVAIALAGRIDAESIVVLEPEGSALRAAAVEAASVCDIPLWAPATGEPKKRDITLAGTRFSEIGIERPPEARGHIRTGTFWVSTFAAGVLALVVGIAGTFSYLSMPPVGILVSGLAVAGLLVGSRASVPYRTPSAVAAVVLLFTVMLLSADPFGSSASQGSVLVPATPLGWIWIGVVAIGSFATLALPDFGAMRRSRMRVREGAAE</sequence>
<reference evidence="2 3" key="1">
    <citation type="submission" date="2017-02" db="EMBL/GenBank/DDBJ databases">
        <authorList>
            <person name="Peterson S.W."/>
        </authorList>
    </citation>
    <scope>NUCLEOTIDE SEQUENCE [LARGE SCALE GENOMIC DNA]</scope>
    <source>
        <strain evidence="2 3">LMG 22410</strain>
    </source>
</reference>
<keyword evidence="1" id="KW-0812">Transmembrane</keyword>
<evidence type="ECO:0000313" key="3">
    <source>
        <dbReference type="Proteomes" id="UP000195787"/>
    </source>
</evidence>
<keyword evidence="3" id="KW-1185">Reference proteome</keyword>
<dbReference type="RefSeq" id="WP_086990589.1">
    <property type="nucleotide sequence ID" value="NZ_FUHU01000009.1"/>
</dbReference>
<gene>
    <name evidence="2" type="ORF">CZ674_01530</name>
</gene>
<protein>
    <submittedName>
        <fullName evidence="2">Uncharacterized protein</fullName>
    </submittedName>
</protein>
<dbReference type="EMBL" id="FUHU01000009">
    <property type="protein sequence ID" value="SJM48537.1"/>
    <property type="molecule type" value="Genomic_DNA"/>
</dbReference>
<feature type="transmembrane region" description="Helical" evidence="1">
    <location>
        <begin position="238"/>
        <end position="259"/>
    </location>
</feature>
<evidence type="ECO:0000313" key="2">
    <source>
        <dbReference type="EMBL" id="SJM48537.1"/>
    </source>
</evidence>
<feature type="transmembrane region" description="Helical" evidence="1">
    <location>
        <begin position="148"/>
        <end position="170"/>
    </location>
</feature>